<feature type="domain" description="NADPH-dependent FMN reductase-like" evidence="1">
    <location>
        <begin position="28"/>
        <end position="157"/>
    </location>
</feature>
<dbReference type="GO" id="GO:0016491">
    <property type="term" value="F:oxidoreductase activity"/>
    <property type="evidence" value="ECO:0007669"/>
    <property type="project" value="InterPro"/>
</dbReference>
<proteinExistence type="predicted"/>
<keyword evidence="3" id="KW-1185">Reference proteome</keyword>
<dbReference type="RefSeq" id="WP_051161690.1">
    <property type="nucleotide sequence ID" value="NZ_JACHIT010000002.1"/>
</dbReference>
<name>A0A7W9PH14_9NOCA</name>
<dbReference type="SUPFAM" id="SSF52218">
    <property type="entry name" value="Flavoproteins"/>
    <property type="match status" value="1"/>
</dbReference>
<dbReference type="InterPro" id="IPR005025">
    <property type="entry name" value="FMN_Rdtase-like_dom"/>
</dbReference>
<accession>A0A7W9PH14</accession>
<dbReference type="Gene3D" id="3.40.50.360">
    <property type="match status" value="1"/>
</dbReference>
<comment type="caution">
    <text evidence="2">The sequence shown here is derived from an EMBL/GenBank/DDBJ whole genome shotgun (WGS) entry which is preliminary data.</text>
</comment>
<dbReference type="EMBL" id="JACHIT010000002">
    <property type="protein sequence ID" value="MBB5916046.1"/>
    <property type="molecule type" value="Genomic_DNA"/>
</dbReference>
<evidence type="ECO:0000313" key="3">
    <source>
        <dbReference type="Proteomes" id="UP000540412"/>
    </source>
</evidence>
<dbReference type="Proteomes" id="UP000540412">
    <property type="component" value="Unassembled WGS sequence"/>
</dbReference>
<gene>
    <name evidence="2" type="ORF">BJY24_004958</name>
</gene>
<organism evidence="2 3">
    <name type="scientific">Nocardia transvalensis</name>
    <dbReference type="NCBI Taxonomy" id="37333"/>
    <lineage>
        <taxon>Bacteria</taxon>
        <taxon>Bacillati</taxon>
        <taxon>Actinomycetota</taxon>
        <taxon>Actinomycetes</taxon>
        <taxon>Mycobacteriales</taxon>
        <taxon>Nocardiaceae</taxon>
        <taxon>Nocardia</taxon>
    </lineage>
</organism>
<sequence>MTTIPDNANDAGRDTLTAVALVCTLKKSPDGSSSELLAQQLLAELAKEDVEGEIARVSDFDVHPGITADEGGGDEWPGLRSRVAGADVLVLATPIWLGHPCSVAQRVLERLNAESSETDDEGRPAMAGKVAVTAIVGNEDGAHKVTADLFQGLDDIGFSIPAQGSTYWTGEAMGSVDYRDLDQVPDAVRSTTAGVARNAAHLARLLRERPYPPGK</sequence>
<reference evidence="2 3" key="1">
    <citation type="submission" date="2020-08" db="EMBL/GenBank/DDBJ databases">
        <title>Sequencing the genomes of 1000 actinobacteria strains.</title>
        <authorList>
            <person name="Klenk H.-P."/>
        </authorList>
    </citation>
    <scope>NUCLEOTIDE SEQUENCE [LARGE SCALE GENOMIC DNA]</scope>
    <source>
        <strain evidence="2 3">DSM 43582</strain>
    </source>
</reference>
<dbReference type="InterPro" id="IPR029039">
    <property type="entry name" value="Flavoprotein-like_sf"/>
</dbReference>
<dbReference type="Pfam" id="PF03358">
    <property type="entry name" value="FMN_red"/>
    <property type="match status" value="1"/>
</dbReference>
<dbReference type="AlphaFoldDB" id="A0A7W9PH14"/>
<evidence type="ECO:0000313" key="2">
    <source>
        <dbReference type="EMBL" id="MBB5916046.1"/>
    </source>
</evidence>
<evidence type="ECO:0000259" key="1">
    <source>
        <dbReference type="Pfam" id="PF03358"/>
    </source>
</evidence>
<protein>
    <submittedName>
        <fullName evidence="2">Multimeric flavodoxin WrbA</fullName>
    </submittedName>
</protein>